<evidence type="ECO:0000256" key="1">
    <source>
        <dbReference type="ARBA" id="ARBA00009500"/>
    </source>
</evidence>
<dbReference type="Proteomes" id="UP000091820">
    <property type="component" value="Unassembled WGS sequence"/>
</dbReference>
<dbReference type="PANTHER" id="PTHR11461">
    <property type="entry name" value="SERINE PROTEASE INHIBITOR, SERPIN"/>
    <property type="match status" value="1"/>
</dbReference>
<evidence type="ECO:0000256" key="4">
    <source>
        <dbReference type="RuleBase" id="RU000411"/>
    </source>
</evidence>
<dbReference type="STRING" id="37001.A0A1A9WR87"/>
<accession>A0A1A9WR87</accession>
<protein>
    <recommendedName>
        <fullName evidence="5">Serpin domain-containing protein</fullName>
    </recommendedName>
</protein>
<dbReference type="InterPro" id="IPR042185">
    <property type="entry name" value="Serpin_sf_2"/>
</dbReference>
<dbReference type="CDD" id="cd00172">
    <property type="entry name" value="serpin"/>
    <property type="match status" value="1"/>
</dbReference>
<dbReference type="SUPFAM" id="SSF56574">
    <property type="entry name" value="Serpins"/>
    <property type="match status" value="1"/>
</dbReference>
<feature type="domain" description="Serpin" evidence="5">
    <location>
        <begin position="48"/>
        <end position="382"/>
    </location>
</feature>
<dbReference type="VEuPathDB" id="VectorBase:GBRI029244"/>
<evidence type="ECO:0000256" key="2">
    <source>
        <dbReference type="ARBA" id="ARBA00022690"/>
    </source>
</evidence>
<dbReference type="GO" id="GO:0004867">
    <property type="term" value="F:serine-type endopeptidase inhibitor activity"/>
    <property type="evidence" value="ECO:0007669"/>
    <property type="project" value="UniProtKB-KW"/>
</dbReference>
<dbReference type="InterPro" id="IPR042178">
    <property type="entry name" value="Serpin_sf_1"/>
</dbReference>
<reference evidence="6" key="2">
    <citation type="submission" date="2020-05" db="UniProtKB">
        <authorList>
            <consortium name="EnsemblMetazoa"/>
        </authorList>
    </citation>
    <scope>IDENTIFICATION</scope>
    <source>
        <strain evidence="6">IAEA</strain>
    </source>
</reference>
<dbReference type="GO" id="GO:0005615">
    <property type="term" value="C:extracellular space"/>
    <property type="evidence" value="ECO:0007669"/>
    <property type="project" value="InterPro"/>
</dbReference>
<proteinExistence type="inferred from homology"/>
<dbReference type="PANTHER" id="PTHR11461:SF211">
    <property type="entry name" value="GH10112P-RELATED"/>
    <property type="match status" value="1"/>
</dbReference>
<evidence type="ECO:0000313" key="7">
    <source>
        <dbReference type="Proteomes" id="UP000091820"/>
    </source>
</evidence>
<dbReference type="Gene3D" id="2.30.39.10">
    <property type="entry name" value="Alpha-1-antitrypsin, domain 1"/>
    <property type="match status" value="1"/>
</dbReference>
<dbReference type="AlphaFoldDB" id="A0A1A9WR87"/>
<dbReference type="Gene3D" id="3.30.497.10">
    <property type="entry name" value="Antithrombin, subunit I, domain 2"/>
    <property type="match status" value="1"/>
</dbReference>
<dbReference type="SMART" id="SM00093">
    <property type="entry name" value="SERPIN"/>
    <property type="match status" value="1"/>
</dbReference>
<dbReference type="InterPro" id="IPR023796">
    <property type="entry name" value="Serpin_dom"/>
</dbReference>
<sequence length="399" mass="45574">MASNAYFKQQQKCSIVLLILNGFALFAVNSPLLVKASGISAEYEKFSESFFYEENQHRSEENIVIPPFAMQSFEALIKLGFCDEPELPDENFNEIMNEVRKSNSVRMNYDVYIPEGSELAASTLAIIEKAFPTTFKYVDESNSWMMDAIQAHLNNLKWFEEITGAKQTPSGTLVQCDTNVTTDWLKPFDPKHTKDGEFHTENAPITVPFMHQEGTYRMCERDDLNAKIIEMPLNDENLAMWVYLPKEKDGMDELEEKLKIESLTNIDSSMNEQQVEVRLPKFHDSFEMDLDQELAKTDIEYALSNTGEKTEAKVERPIMKLRTNIAMTESLDSEEHYHIMQRDVAGAPELPSESAGCAEFDAAHPFIYHLVHKDKMNGQILPIIIGSFKNLNININLPK</sequence>
<reference evidence="7" key="1">
    <citation type="submission" date="2014-03" db="EMBL/GenBank/DDBJ databases">
        <authorList>
            <person name="Aksoy S."/>
            <person name="Warren W."/>
            <person name="Wilson R.K."/>
        </authorList>
    </citation>
    <scope>NUCLEOTIDE SEQUENCE [LARGE SCALE GENOMIC DNA]</scope>
    <source>
        <strain evidence="7">IAEA</strain>
    </source>
</reference>
<dbReference type="InterPro" id="IPR036186">
    <property type="entry name" value="Serpin_sf"/>
</dbReference>
<organism evidence="6 7">
    <name type="scientific">Glossina brevipalpis</name>
    <dbReference type="NCBI Taxonomy" id="37001"/>
    <lineage>
        <taxon>Eukaryota</taxon>
        <taxon>Metazoa</taxon>
        <taxon>Ecdysozoa</taxon>
        <taxon>Arthropoda</taxon>
        <taxon>Hexapoda</taxon>
        <taxon>Insecta</taxon>
        <taxon>Pterygota</taxon>
        <taxon>Neoptera</taxon>
        <taxon>Endopterygota</taxon>
        <taxon>Diptera</taxon>
        <taxon>Brachycera</taxon>
        <taxon>Muscomorpha</taxon>
        <taxon>Hippoboscoidea</taxon>
        <taxon>Glossinidae</taxon>
        <taxon>Glossina</taxon>
    </lineage>
</organism>
<comment type="similarity">
    <text evidence="1 4">Belongs to the serpin family.</text>
</comment>
<keyword evidence="2" id="KW-0646">Protease inhibitor</keyword>
<keyword evidence="7" id="KW-1185">Reference proteome</keyword>
<evidence type="ECO:0000256" key="3">
    <source>
        <dbReference type="ARBA" id="ARBA00022900"/>
    </source>
</evidence>
<keyword evidence="3" id="KW-0722">Serine protease inhibitor</keyword>
<evidence type="ECO:0000259" key="5">
    <source>
        <dbReference type="SMART" id="SM00093"/>
    </source>
</evidence>
<evidence type="ECO:0000313" key="6">
    <source>
        <dbReference type="EnsemblMetazoa" id="GBRI029244-PA"/>
    </source>
</evidence>
<dbReference type="EnsemblMetazoa" id="GBRI029244-RA">
    <property type="protein sequence ID" value="GBRI029244-PA"/>
    <property type="gene ID" value="GBRI029244"/>
</dbReference>
<dbReference type="InterPro" id="IPR000215">
    <property type="entry name" value="Serpin_fam"/>
</dbReference>
<name>A0A1A9WR87_9MUSC</name>
<dbReference type="Pfam" id="PF00079">
    <property type="entry name" value="Serpin"/>
    <property type="match status" value="1"/>
</dbReference>